<keyword evidence="2" id="KW-1185">Reference proteome</keyword>
<dbReference type="RefSeq" id="WP_203062803.1">
    <property type="nucleotide sequence ID" value="NZ_CP068983.1"/>
</dbReference>
<reference evidence="1" key="1">
    <citation type="submission" date="2022-03" db="EMBL/GenBank/DDBJ databases">
        <title>The complete genome sequence of a Methyloterrigena soli.</title>
        <authorList>
            <person name="Zi Z."/>
        </authorList>
    </citation>
    <scope>NUCLEOTIDE SEQUENCE</scope>
    <source>
        <strain evidence="1">M48</strain>
    </source>
</reference>
<evidence type="ECO:0000313" key="2">
    <source>
        <dbReference type="Proteomes" id="UP001156140"/>
    </source>
</evidence>
<dbReference type="InterPro" id="IPR009267">
    <property type="entry name" value="NTP_transf_6"/>
</dbReference>
<evidence type="ECO:0000313" key="1">
    <source>
        <dbReference type="EMBL" id="MCI0129085.1"/>
    </source>
</evidence>
<sequence length="201" mass="22652">MSEHLRLAGTGFAAQRQALEAIIRAEPSLMAVLDGMREMELPDGWVVSGAIYNNVWNALTGRPMMTGVKDIDLFYFDASDLSYEAEDRVIREGARRFAGMAVPVEIRNQARVHLWYETHFGRPYTPLTSSCEAIDRFACLTHAVGARLSADDALEIYAPYGLDDMFSFRLVPNRKLDNRETHETKGARAVTIWPEVTVVPW</sequence>
<dbReference type="PANTHER" id="PTHR39166">
    <property type="entry name" value="BLL1166 PROTEIN"/>
    <property type="match status" value="1"/>
</dbReference>
<accession>A0AA41UD61</accession>
<proteinExistence type="predicted"/>
<organism evidence="1 2">
    <name type="scientific">Paradevosia shaoguanensis</name>
    <dbReference type="NCBI Taxonomy" id="1335043"/>
    <lineage>
        <taxon>Bacteria</taxon>
        <taxon>Pseudomonadati</taxon>
        <taxon>Pseudomonadota</taxon>
        <taxon>Alphaproteobacteria</taxon>
        <taxon>Hyphomicrobiales</taxon>
        <taxon>Devosiaceae</taxon>
        <taxon>Paradevosia</taxon>
    </lineage>
</organism>
<comment type="caution">
    <text evidence="1">The sequence shown here is derived from an EMBL/GenBank/DDBJ whole genome shotgun (WGS) entry which is preliminary data.</text>
</comment>
<dbReference type="EMBL" id="JALAZD010000003">
    <property type="protein sequence ID" value="MCI0129085.1"/>
    <property type="molecule type" value="Genomic_DNA"/>
</dbReference>
<dbReference type="PANTHER" id="PTHR39166:SF1">
    <property type="entry name" value="BLL1166 PROTEIN"/>
    <property type="match status" value="1"/>
</dbReference>
<gene>
    <name evidence="1" type="ORF">ML536_19810</name>
</gene>
<dbReference type="Proteomes" id="UP001156140">
    <property type="component" value="Unassembled WGS sequence"/>
</dbReference>
<dbReference type="Pfam" id="PF06042">
    <property type="entry name" value="NTP_transf_6"/>
    <property type="match status" value="1"/>
</dbReference>
<name>A0AA41UD61_9HYPH</name>
<protein>
    <submittedName>
        <fullName evidence="1">Nucleotidyltransferase family protein</fullName>
    </submittedName>
</protein>
<dbReference type="AlphaFoldDB" id="A0AA41UD61"/>